<dbReference type="Proteomes" id="UP001189429">
    <property type="component" value="Unassembled WGS sequence"/>
</dbReference>
<reference evidence="1" key="1">
    <citation type="submission" date="2023-10" db="EMBL/GenBank/DDBJ databases">
        <authorList>
            <person name="Chen Y."/>
            <person name="Shah S."/>
            <person name="Dougan E. K."/>
            <person name="Thang M."/>
            <person name="Chan C."/>
        </authorList>
    </citation>
    <scope>NUCLEOTIDE SEQUENCE [LARGE SCALE GENOMIC DNA]</scope>
</reference>
<protein>
    <submittedName>
        <fullName evidence="1">Uncharacterized protein</fullName>
    </submittedName>
</protein>
<proteinExistence type="predicted"/>
<gene>
    <name evidence="1" type="ORF">PCOR1329_LOCUS2627</name>
</gene>
<evidence type="ECO:0000313" key="2">
    <source>
        <dbReference type="Proteomes" id="UP001189429"/>
    </source>
</evidence>
<evidence type="ECO:0000313" key="1">
    <source>
        <dbReference type="EMBL" id="CAK0791835.1"/>
    </source>
</evidence>
<keyword evidence="2" id="KW-1185">Reference proteome</keyword>
<sequence>MLRAVVRCPCIVKSSLTSSQILVMGERPHLHGILRIHRRQAFALFGRLLHRGPLHLLALVGHCAQQCRASWIHQACEDVEWLRSHRPKLKYFPRPQKNLELSCQLGWKAMLKSALPAYVAHSNRIALAHVAEIEDFQVMYDGRVPRPATNSQHPLRAKA</sequence>
<dbReference type="EMBL" id="CAUYUJ010000669">
    <property type="protein sequence ID" value="CAK0791835.1"/>
    <property type="molecule type" value="Genomic_DNA"/>
</dbReference>
<name>A0ABN9PGD7_9DINO</name>
<comment type="caution">
    <text evidence="1">The sequence shown here is derived from an EMBL/GenBank/DDBJ whole genome shotgun (WGS) entry which is preliminary data.</text>
</comment>
<accession>A0ABN9PGD7</accession>
<organism evidence="1 2">
    <name type="scientific">Prorocentrum cordatum</name>
    <dbReference type="NCBI Taxonomy" id="2364126"/>
    <lineage>
        <taxon>Eukaryota</taxon>
        <taxon>Sar</taxon>
        <taxon>Alveolata</taxon>
        <taxon>Dinophyceae</taxon>
        <taxon>Prorocentrales</taxon>
        <taxon>Prorocentraceae</taxon>
        <taxon>Prorocentrum</taxon>
    </lineage>
</organism>